<keyword evidence="1" id="KW-0812">Transmembrane</keyword>
<keyword evidence="1" id="KW-1133">Transmembrane helix</keyword>
<dbReference type="EMBL" id="WIJP01000015">
    <property type="protein sequence ID" value="MQQ30539.1"/>
    <property type="molecule type" value="Genomic_DNA"/>
</dbReference>
<feature type="transmembrane region" description="Helical" evidence="1">
    <location>
        <begin position="6"/>
        <end position="36"/>
    </location>
</feature>
<gene>
    <name evidence="2" type="ORF">GEZ84_09315</name>
</gene>
<evidence type="ECO:0000313" key="3">
    <source>
        <dbReference type="Proteomes" id="UP000438885"/>
    </source>
</evidence>
<protein>
    <submittedName>
        <fullName evidence="2">Uncharacterized protein</fullName>
    </submittedName>
</protein>
<accession>A0A6I1TXC0</accession>
<dbReference type="Proteomes" id="UP000438885">
    <property type="component" value="Unassembled WGS sequence"/>
</dbReference>
<keyword evidence="1" id="KW-0472">Membrane</keyword>
<dbReference type="RefSeq" id="WP_153224306.1">
    <property type="nucleotide sequence ID" value="NZ_WIJP01000015.1"/>
</dbReference>
<evidence type="ECO:0000313" key="2">
    <source>
        <dbReference type="EMBL" id="MQQ30539.1"/>
    </source>
</evidence>
<reference evidence="2 3" key="1">
    <citation type="submission" date="2019-10" db="EMBL/GenBank/DDBJ databases">
        <title>Streptococcus mitis of the oral and urogenital tracts.</title>
        <authorList>
            <person name="Price T."/>
            <person name="Mores C.R."/>
            <person name="Putonti C."/>
            <person name="Wolfe A.J."/>
        </authorList>
    </citation>
    <scope>NUCLEOTIDE SEQUENCE [LARGE SCALE GENOMIC DNA]</scope>
    <source>
        <strain evidence="2 3">SM10</strain>
    </source>
</reference>
<evidence type="ECO:0000256" key="1">
    <source>
        <dbReference type="SAM" id="Phobius"/>
    </source>
</evidence>
<comment type="caution">
    <text evidence="2">The sequence shown here is derived from an EMBL/GenBank/DDBJ whole genome shotgun (WGS) entry which is preliminary data.</text>
</comment>
<sequence>MKALKVVISVIIVVVSIGLVVFIGASMYAVTTINLLSNSVYYAKQMPHKEGTEPDLVMLIENMWWIYTPEIEGIRYDDDGRNFIENSTNLTGKPTNFDELIGGYGYSDQNDVTYKFNKNFSLEWAIDKDYKKIDLATVDEKKIKEEIRETVQPILDVQSKPLINLQWLFNLLYQDRFN</sequence>
<proteinExistence type="predicted"/>
<organism evidence="2 3">
    <name type="scientific">Streptococcus mitis</name>
    <dbReference type="NCBI Taxonomy" id="28037"/>
    <lineage>
        <taxon>Bacteria</taxon>
        <taxon>Bacillati</taxon>
        <taxon>Bacillota</taxon>
        <taxon>Bacilli</taxon>
        <taxon>Lactobacillales</taxon>
        <taxon>Streptococcaceae</taxon>
        <taxon>Streptococcus</taxon>
        <taxon>Streptococcus mitis group</taxon>
    </lineage>
</organism>
<name>A0A6I1TXC0_STRMT</name>
<dbReference type="AlphaFoldDB" id="A0A6I1TXC0"/>